<organism evidence="2">
    <name type="scientific">marine sediment metagenome</name>
    <dbReference type="NCBI Taxonomy" id="412755"/>
    <lineage>
        <taxon>unclassified sequences</taxon>
        <taxon>metagenomes</taxon>
        <taxon>ecological metagenomes</taxon>
    </lineage>
</organism>
<keyword evidence="1" id="KW-0812">Transmembrane</keyword>
<gene>
    <name evidence="2" type="ORF">S12H4_22173</name>
</gene>
<feature type="transmembrane region" description="Helical" evidence="1">
    <location>
        <begin position="6"/>
        <end position="30"/>
    </location>
</feature>
<name>X1R069_9ZZZZ</name>
<dbReference type="AlphaFoldDB" id="X1R069"/>
<keyword evidence="1" id="KW-1133">Transmembrane helix</keyword>
<dbReference type="EMBL" id="BARW01011517">
    <property type="protein sequence ID" value="GAI73943.1"/>
    <property type="molecule type" value="Genomic_DNA"/>
</dbReference>
<evidence type="ECO:0000256" key="1">
    <source>
        <dbReference type="SAM" id="Phobius"/>
    </source>
</evidence>
<keyword evidence="1" id="KW-0472">Membrane</keyword>
<accession>X1R069</accession>
<protein>
    <submittedName>
        <fullName evidence="2">Uncharacterized protein</fullName>
    </submittedName>
</protein>
<reference evidence="2" key="1">
    <citation type="journal article" date="2014" name="Front. Microbiol.">
        <title>High frequency of phylogenetically diverse reductive dehalogenase-homologous genes in deep subseafloor sedimentary metagenomes.</title>
        <authorList>
            <person name="Kawai M."/>
            <person name="Futagami T."/>
            <person name="Toyoda A."/>
            <person name="Takaki Y."/>
            <person name="Nishi S."/>
            <person name="Hori S."/>
            <person name="Arai W."/>
            <person name="Tsubouchi T."/>
            <person name="Morono Y."/>
            <person name="Uchiyama I."/>
            <person name="Ito T."/>
            <person name="Fujiyama A."/>
            <person name="Inagaki F."/>
            <person name="Takami H."/>
        </authorList>
    </citation>
    <scope>NUCLEOTIDE SEQUENCE</scope>
    <source>
        <strain evidence="2">Expedition CK06-06</strain>
    </source>
</reference>
<sequence>MITAGINYEIVIGGEVGWVTIVIGGVLAAYGDMRYRVGKLEGQMGLISRNVKVIMNNNKVEK</sequence>
<proteinExistence type="predicted"/>
<evidence type="ECO:0000313" key="2">
    <source>
        <dbReference type="EMBL" id="GAI73943.1"/>
    </source>
</evidence>
<comment type="caution">
    <text evidence="2">The sequence shown here is derived from an EMBL/GenBank/DDBJ whole genome shotgun (WGS) entry which is preliminary data.</text>
</comment>